<dbReference type="Proteomes" id="UP000565455">
    <property type="component" value="Unassembled WGS sequence"/>
</dbReference>
<feature type="domain" description="DUF4167" evidence="2">
    <location>
        <begin position="4"/>
        <end position="73"/>
    </location>
</feature>
<feature type="compositionally biased region" description="Pro residues" evidence="1">
    <location>
        <begin position="317"/>
        <end position="329"/>
    </location>
</feature>
<feature type="region of interest" description="Disordered" evidence="1">
    <location>
        <begin position="67"/>
        <end position="369"/>
    </location>
</feature>
<dbReference type="GeneID" id="96605150"/>
<feature type="compositionally biased region" description="Basic and acidic residues" evidence="1">
    <location>
        <begin position="127"/>
        <end position="296"/>
    </location>
</feature>
<name>A0ABR6DDB8_9HYPH</name>
<dbReference type="EMBL" id="JACJIM010000005">
    <property type="protein sequence ID" value="MBA9064081.1"/>
    <property type="molecule type" value="Genomic_DNA"/>
</dbReference>
<feature type="compositionally biased region" description="Acidic residues" evidence="1">
    <location>
        <begin position="89"/>
        <end position="98"/>
    </location>
</feature>
<protein>
    <recommendedName>
        <fullName evidence="2">DUF4167 domain-containing protein</fullName>
    </recommendedName>
</protein>
<dbReference type="InterPro" id="IPR025430">
    <property type="entry name" value="DUF4167"/>
</dbReference>
<feature type="region of interest" description="Disordered" evidence="1">
    <location>
        <begin position="1"/>
        <end position="24"/>
    </location>
</feature>
<evidence type="ECO:0000313" key="3">
    <source>
        <dbReference type="EMBL" id="MBA9064081.1"/>
    </source>
</evidence>
<sequence length="369" mass="42125">MRGRNRPKGPNPLTRSYESNGPDVKIRGTAQHIADKYAQLARDALAAGDPVAAENYFQHGEHYFRIVSGAQEQNRPANTAGYASRPYDDDMEEGDDEAQGNGGSQNGHGYSGYDDADPGQQPQPYEGRQDGNQDGRQGRDRFQNRDQRRFDNGGRQDYRRQDQPRQDYQRQDYQRPDYRQENRQDRQDYGRPDYRQERHDGRQDRQDVRQDRQDVRQDPRQDTRQDTRQDARQNDRQDARQDTRGDQGRYESGRGEAPRSEARQETRPEGRPERAPRGEAGRQGETAPRRERRREPAPVVEAEEPTGLPAFLMAPARPAPPAEPSPAPEPEAAAEETPAAKPRRRRRPRFESAADEGSANTSPADVPTE</sequence>
<gene>
    <name evidence="3" type="ORF">GGQ91_003482</name>
</gene>
<evidence type="ECO:0000313" key="4">
    <source>
        <dbReference type="Proteomes" id="UP000565455"/>
    </source>
</evidence>
<keyword evidence="4" id="KW-1185">Reference proteome</keyword>
<dbReference type="Pfam" id="PF13763">
    <property type="entry name" value="DUF4167"/>
    <property type="match status" value="1"/>
</dbReference>
<feature type="compositionally biased region" description="Gly residues" evidence="1">
    <location>
        <begin position="100"/>
        <end position="110"/>
    </location>
</feature>
<comment type="caution">
    <text evidence="3">The sequence shown here is derived from an EMBL/GenBank/DDBJ whole genome shotgun (WGS) entry which is preliminary data.</text>
</comment>
<accession>A0ABR6DDB8</accession>
<dbReference type="RefSeq" id="WP_179697878.1">
    <property type="nucleotide sequence ID" value="NZ_JACJIM010000005.1"/>
</dbReference>
<evidence type="ECO:0000256" key="1">
    <source>
        <dbReference type="SAM" id="MobiDB-lite"/>
    </source>
</evidence>
<organism evidence="3 4">
    <name type="scientific">Methylobacterium fujisawaense</name>
    <dbReference type="NCBI Taxonomy" id="107400"/>
    <lineage>
        <taxon>Bacteria</taxon>
        <taxon>Pseudomonadati</taxon>
        <taxon>Pseudomonadota</taxon>
        <taxon>Alphaproteobacteria</taxon>
        <taxon>Hyphomicrobiales</taxon>
        <taxon>Methylobacteriaceae</taxon>
        <taxon>Methylobacterium</taxon>
    </lineage>
</organism>
<evidence type="ECO:0000259" key="2">
    <source>
        <dbReference type="Pfam" id="PF13763"/>
    </source>
</evidence>
<proteinExistence type="predicted"/>
<reference evidence="3 4" key="1">
    <citation type="submission" date="2020-08" db="EMBL/GenBank/DDBJ databases">
        <title>Genomic Encyclopedia of Type Strains, Phase IV (KMG-IV): sequencing the most valuable type-strain genomes for metagenomic binning, comparative biology and taxonomic classification.</title>
        <authorList>
            <person name="Goeker M."/>
        </authorList>
    </citation>
    <scope>NUCLEOTIDE SEQUENCE [LARGE SCALE GENOMIC DNA]</scope>
    <source>
        <strain evidence="3 4">DSM 5686</strain>
    </source>
</reference>